<gene>
    <name evidence="2" type="ORF">CQA58_05075</name>
</gene>
<reference evidence="2 3" key="1">
    <citation type="submission" date="2018-04" db="EMBL/GenBank/DDBJ databases">
        <title>Novel Campyloabacter and Helicobacter Species and Strains.</title>
        <authorList>
            <person name="Mannion A.J."/>
            <person name="Shen Z."/>
            <person name="Fox J.G."/>
        </authorList>
    </citation>
    <scope>NUCLEOTIDE SEQUENCE [LARGE SCALE GENOMIC DNA]</scope>
    <source>
        <strain evidence="2 3">MIT 04-9366</strain>
    </source>
</reference>
<dbReference type="EMBL" id="NXLV01000008">
    <property type="protein sequence ID" value="RDU70546.1"/>
    <property type="molecule type" value="Genomic_DNA"/>
</dbReference>
<sequence length="237" mass="26839">MKQIFKLFLFFSLAFGIEIKPIKLTILSIDTDKKTLTLKPSKDEILVGESGIIIHKIGAGIISNSVVITQVDDDKITASYEPFTLLEQKYLPTPVVKPKEGDEVILRSFYARGFIAAPNQKVYESIKALFPKIYFASSDLMIADVGGKGILDPSKKAFKEMCKIYSVGILAIYASNGVNLLDCQSFQVLERQALSNPAPQEVMYPFFARVEAKSFWDWLKRKRNYFEEYDKLLKSIQ</sequence>
<dbReference type="OrthoDB" id="5372482at2"/>
<evidence type="ECO:0000259" key="1">
    <source>
        <dbReference type="Pfam" id="PF15436"/>
    </source>
</evidence>
<dbReference type="AlphaFoldDB" id="A0A3D8IZZ7"/>
<dbReference type="RefSeq" id="WP_115569641.1">
    <property type="nucleotide sequence ID" value="NZ_NXLV01000008.1"/>
</dbReference>
<protein>
    <recommendedName>
        <fullName evidence="1">Plasminogen-binding protein PgbA N-terminal domain-containing protein</fullName>
    </recommendedName>
</protein>
<dbReference type="Proteomes" id="UP000257045">
    <property type="component" value="Unassembled WGS sequence"/>
</dbReference>
<dbReference type="InterPro" id="IPR029276">
    <property type="entry name" value="PgbA_N"/>
</dbReference>
<name>A0A3D8IZZ7_9HELI</name>
<accession>A0A3D8IZZ7</accession>
<dbReference type="Pfam" id="PF15436">
    <property type="entry name" value="PGBA_N"/>
    <property type="match status" value="1"/>
</dbReference>
<evidence type="ECO:0000313" key="2">
    <source>
        <dbReference type="EMBL" id="RDU70546.1"/>
    </source>
</evidence>
<evidence type="ECO:0000313" key="3">
    <source>
        <dbReference type="Proteomes" id="UP000257045"/>
    </source>
</evidence>
<comment type="caution">
    <text evidence="2">The sequence shown here is derived from an EMBL/GenBank/DDBJ whole genome shotgun (WGS) entry which is preliminary data.</text>
</comment>
<organism evidence="2 3">
    <name type="scientific">Helicobacter brantae</name>
    <dbReference type="NCBI Taxonomy" id="375927"/>
    <lineage>
        <taxon>Bacteria</taxon>
        <taxon>Pseudomonadati</taxon>
        <taxon>Campylobacterota</taxon>
        <taxon>Epsilonproteobacteria</taxon>
        <taxon>Campylobacterales</taxon>
        <taxon>Helicobacteraceae</taxon>
        <taxon>Helicobacter</taxon>
    </lineage>
</organism>
<feature type="domain" description="Plasminogen-binding protein PgbA N-terminal" evidence="1">
    <location>
        <begin position="22"/>
        <end position="233"/>
    </location>
</feature>
<keyword evidence="3" id="KW-1185">Reference proteome</keyword>
<proteinExistence type="predicted"/>